<feature type="domain" description="J" evidence="2">
    <location>
        <begin position="80"/>
        <end position="152"/>
    </location>
</feature>
<dbReference type="STRING" id="857340.A0A086TG15"/>
<reference evidence="4" key="1">
    <citation type="journal article" date="2014" name="Genome Announc.">
        <title>Genome sequence and annotation of Acremonium chrysogenum, producer of the beta-lactam antibiotic cephalosporin C.</title>
        <authorList>
            <person name="Terfehr D."/>
            <person name="Dahlmann T.A."/>
            <person name="Specht T."/>
            <person name="Zadra I."/>
            <person name="Kuernsteiner H."/>
            <person name="Kueck U."/>
        </authorList>
    </citation>
    <scope>NUCLEOTIDE SEQUENCE [LARGE SCALE GENOMIC DNA]</scope>
    <source>
        <strain evidence="4">ATCC 11550 / CBS 779.69 / DSM 880 / IAM 14645 / JCM 23072 / IMI 49137</strain>
    </source>
</reference>
<dbReference type="CDD" id="cd06257">
    <property type="entry name" value="DnaJ"/>
    <property type="match status" value="1"/>
</dbReference>
<evidence type="ECO:0000256" key="1">
    <source>
        <dbReference type="SAM" id="MobiDB-lite"/>
    </source>
</evidence>
<gene>
    <name evidence="3" type="ORF">ACRE_009330</name>
</gene>
<accession>A0A086TG15</accession>
<sequence>MILRKPIAATAVYCTSSPLPISPLLSPHPRHATNKPFPRCLNSCQSYHHRRSYASHNSNNNRPPPDDANLPPWPSSRNPSPYDIFAIARSDPYTKKRFYQLVKIYHPDLGHCSHPLCASLSPAARLERYRLVVAANDLLSDPAKRRTYDAYGIGWVHSPGVSSLRDMDRSWRHQPGSPAANATWEDWERWHEAKGEGQKGASQGPVYMPNGVFAMLMAMTCIIGAMLQEQRAEASGAHFLEAKNQHDRAVGEIVRRSTEETAGLSKDERVGRFLRDRENVAFQFLPGKYEEHSADTRNGPS</sequence>
<organism evidence="3 4">
    <name type="scientific">Hapsidospora chrysogenum (strain ATCC 11550 / CBS 779.69 / DSM 880 / IAM 14645 / JCM 23072 / IMI 49137)</name>
    <name type="common">Acremonium chrysogenum</name>
    <dbReference type="NCBI Taxonomy" id="857340"/>
    <lineage>
        <taxon>Eukaryota</taxon>
        <taxon>Fungi</taxon>
        <taxon>Dikarya</taxon>
        <taxon>Ascomycota</taxon>
        <taxon>Pezizomycotina</taxon>
        <taxon>Sordariomycetes</taxon>
        <taxon>Hypocreomycetidae</taxon>
        <taxon>Hypocreales</taxon>
        <taxon>Bionectriaceae</taxon>
        <taxon>Hapsidospora</taxon>
    </lineage>
</organism>
<dbReference type="PROSITE" id="PS50076">
    <property type="entry name" value="DNAJ_2"/>
    <property type="match status" value="1"/>
</dbReference>
<dbReference type="InterPro" id="IPR018253">
    <property type="entry name" value="DnaJ_domain_CS"/>
</dbReference>
<name>A0A086TG15_HAPC1</name>
<feature type="region of interest" description="Disordered" evidence="1">
    <location>
        <begin position="51"/>
        <end position="75"/>
    </location>
</feature>
<keyword evidence="4" id="KW-1185">Reference proteome</keyword>
<dbReference type="PROSITE" id="PS00636">
    <property type="entry name" value="DNAJ_1"/>
    <property type="match status" value="1"/>
</dbReference>
<protein>
    <submittedName>
        <fullName evidence="3">J domain-containing protein-like protein</fullName>
    </submittedName>
</protein>
<dbReference type="SUPFAM" id="SSF46565">
    <property type="entry name" value="Chaperone J-domain"/>
    <property type="match status" value="1"/>
</dbReference>
<dbReference type="EMBL" id="JPKY01000004">
    <property type="protein sequence ID" value="KFH48297.1"/>
    <property type="molecule type" value="Genomic_DNA"/>
</dbReference>
<dbReference type="HOGENOM" id="CLU_063296_1_0_1"/>
<dbReference type="AlphaFoldDB" id="A0A086TG15"/>
<dbReference type="InterPro" id="IPR001623">
    <property type="entry name" value="DnaJ_domain"/>
</dbReference>
<dbReference type="Gene3D" id="1.10.287.110">
    <property type="entry name" value="DnaJ domain"/>
    <property type="match status" value="1"/>
</dbReference>
<dbReference type="OrthoDB" id="445556at2759"/>
<evidence type="ECO:0000313" key="4">
    <source>
        <dbReference type="Proteomes" id="UP000029964"/>
    </source>
</evidence>
<dbReference type="InterPro" id="IPR036869">
    <property type="entry name" value="J_dom_sf"/>
</dbReference>
<comment type="caution">
    <text evidence="3">The sequence shown here is derived from an EMBL/GenBank/DDBJ whole genome shotgun (WGS) entry which is preliminary data.</text>
</comment>
<evidence type="ECO:0000259" key="2">
    <source>
        <dbReference type="PROSITE" id="PS50076"/>
    </source>
</evidence>
<evidence type="ECO:0000313" key="3">
    <source>
        <dbReference type="EMBL" id="KFH48297.1"/>
    </source>
</evidence>
<dbReference type="Proteomes" id="UP000029964">
    <property type="component" value="Unassembled WGS sequence"/>
</dbReference>
<proteinExistence type="predicted"/>